<accession>A0ABV4N9C9</accession>
<dbReference type="EMBL" id="JBFRUW010000018">
    <property type="protein sequence ID" value="MFA0568000.1"/>
    <property type="molecule type" value="Genomic_DNA"/>
</dbReference>
<organism evidence="2 3">
    <name type="scientific">Vibrio gallaecicus</name>
    <dbReference type="NCBI Taxonomy" id="552386"/>
    <lineage>
        <taxon>Bacteria</taxon>
        <taxon>Pseudomonadati</taxon>
        <taxon>Pseudomonadota</taxon>
        <taxon>Gammaproteobacteria</taxon>
        <taxon>Vibrionales</taxon>
        <taxon>Vibrionaceae</taxon>
        <taxon>Vibrio</taxon>
    </lineage>
</organism>
<evidence type="ECO:0000256" key="1">
    <source>
        <dbReference type="SAM" id="SignalP"/>
    </source>
</evidence>
<keyword evidence="1" id="KW-0732">Signal</keyword>
<evidence type="ECO:0008006" key="4">
    <source>
        <dbReference type="Google" id="ProtNLM"/>
    </source>
</evidence>
<comment type="caution">
    <text evidence="2">The sequence shown here is derived from an EMBL/GenBank/DDBJ whole genome shotgun (WGS) entry which is preliminary data.</text>
</comment>
<evidence type="ECO:0000313" key="2">
    <source>
        <dbReference type="EMBL" id="MFA0568000.1"/>
    </source>
</evidence>
<name>A0ABV4N9C9_9VIBR</name>
<gene>
    <name evidence="2" type="ORF">AB4566_06900</name>
</gene>
<dbReference type="RefSeq" id="WP_137373686.1">
    <property type="nucleotide sequence ID" value="NZ_AP025491.1"/>
</dbReference>
<feature type="chain" id="PRO_5045494108" description="Outer membrane protein assembly factor BamE" evidence="1">
    <location>
        <begin position="22"/>
        <end position="101"/>
    </location>
</feature>
<proteinExistence type="predicted"/>
<keyword evidence="3" id="KW-1185">Reference proteome</keyword>
<protein>
    <recommendedName>
        <fullName evidence="4">Outer membrane protein assembly factor BamE</fullName>
    </recommendedName>
</protein>
<dbReference type="Proteomes" id="UP001570417">
    <property type="component" value="Unassembled WGS sequence"/>
</dbReference>
<reference evidence="2 3" key="1">
    <citation type="journal article" date="2024" name="ISME J.">
        <title>Tailless and filamentous prophages are predominant in marine Vibrio.</title>
        <authorList>
            <person name="Steensen K."/>
            <person name="Seneca J."/>
            <person name="Bartlau N."/>
            <person name="Yu X.A."/>
            <person name="Hussain F.A."/>
            <person name="Polz M.F."/>
        </authorList>
    </citation>
    <scope>NUCLEOTIDE SEQUENCE [LARGE SCALE GENOMIC DNA]</scope>
    <source>
        <strain evidence="2 3">10N.222.51.A1</strain>
    </source>
</reference>
<sequence>MKKLVSIALLLSVFLGGLVGCIDDDASESFDLSTLIDGQTRIAAVEKVLGTPKQIEDRRDGVFTYYYESSEFWVALTFHNGVLLFKEQAKNDGMYEFVRVM</sequence>
<feature type="signal peptide" evidence="1">
    <location>
        <begin position="1"/>
        <end position="21"/>
    </location>
</feature>
<dbReference type="PROSITE" id="PS51257">
    <property type="entry name" value="PROKAR_LIPOPROTEIN"/>
    <property type="match status" value="1"/>
</dbReference>
<evidence type="ECO:0000313" key="3">
    <source>
        <dbReference type="Proteomes" id="UP001570417"/>
    </source>
</evidence>